<proteinExistence type="predicted"/>
<evidence type="ECO:0000313" key="1">
    <source>
        <dbReference type="EMBL" id="CCQ35928.1"/>
    </source>
</evidence>
<organism evidence="1 2">
    <name type="scientific">Natronomonas moolapensis (strain DSM 18674 / CECT 7526 / JCM 14361 / 8.8.11)</name>
    <dbReference type="NCBI Taxonomy" id="268739"/>
    <lineage>
        <taxon>Archaea</taxon>
        <taxon>Methanobacteriati</taxon>
        <taxon>Methanobacteriota</taxon>
        <taxon>Stenosarchaea group</taxon>
        <taxon>Halobacteria</taxon>
        <taxon>Halobacteriales</taxon>
        <taxon>Natronomonadaceae</taxon>
        <taxon>Natronomonas</taxon>
    </lineage>
</organism>
<dbReference type="Pfam" id="PF04465">
    <property type="entry name" value="DUF499"/>
    <property type="match status" value="1"/>
</dbReference>
<reference evidence="1 2" key="1">
    <citation type="journal article" date="2013" name="Genome Announc.">
        <title>Genome of the haloarchaeon Natronomonas moolapensis, a neutrophilic member of a previously haloalkaliphilic genus.</title>
        <authorList>
            <person name="Dyall-Smith M.L."/>
            <person name="Pfeiffer F."/>
            <person name="Oberwinkler T."/>
            <person name="Klee K."/>
            <person name="Rampp M."/>
            <person name="Palm P."/>
            <person name="Gross K."/>
            <person name="Schuster S.C."/>
            <person name="Oesterhelt D."/>
        </authorList>
    </citation>
    <scope>NUCLEOTIDE SEQUENCE [LARGE SCALE GENOMIC DNA]</scope>
    <source>
        <strain evidence="2">DSM 18674 / JCM 14361 / 8.8.11</strain>
    </source>
</reference>
<dbReference type="eggNOG" id="arCOG00888">
    <property type="taxonomic scope" value="Archaea"/>
</dbReference>
<dbReference type="EMBL" id="HF582854">
    <property type="protein sequence ID" value="CCQ35928.1"/>
    <property type="molecule type" value="Genomic_DNA"/>
</dbReference>
<dbReference type="RefSeq" id="WP_015408759.1">
    <property type="nucleotide sequence ID" value="NC_020388.1"/>
</dbReference>
<sequence length="1124" mass="124994">MSDFSREAPNKKDGLPTIFDKCTPRQDVLIGELAEDQFAASLADVAHSDDAPEVYANPQLFFEKTFPTEGLQELLGRLATRFVSYHDQSYSGTNGVLRLDTSFGGGKTHNQIAAYHLAERPDAVPDLTDFLNDEQTAEKYGEAAALGLDVNTAVFVGTHVDGTSARCDYTDPNAPETKTMWGELAYQLFGQEGYEFLRENDEQQSPPGSQKLERLFDRHDNPSLVLIDEIAAYLEQTAAVEVGDSTLAKQTNTFLMSLLSATQNTDQLTVVLSIADTAFHDRAEDVRGLVAETISEFNSITDRTEGSITPTEDEEVASVLGHRLFEDVPNSAREATADAYASFYNGDRESFPEHASSMEHRERLAESYPIHPTVIDTLTEELDSLPSFQKTRGALRLLSRGIHQLWNSDADEDGRHYVRLFDLHPSDSDVFTTLLRLFSSVDMDFEAAIKNDIYSDDGTAHAEEEDRKWTTKGHPPLGTHLTTTILWKSIVKGADGRGTTRRPIRHAVAHLDVELAHYDDALTNLLGGGRQSACFFLHGDAGEKIQFKSEANLTKTIDSVVDRLKEGLARRHLEEALESALGEGTLNVIVGPEEPHNVPDVADEAHLCVMDFDTVSVHDPEDVPSVIETLHENTASSSGGQHSPRVYKNNIVFLAATGDAIHDAERTAQRVAAIKHIQNNLGEEFDLNERQQDELIERLDKAKGTLDQDIKKAYTHLYYPSDGGLAHRRITTDTTIHQAVIDKLEESGKIIPEGEGAYGVEWFEKTLWNKGADSMTTRALEEQFGKRTSVEDDSGNVHDVEILLSPIPLRKTIARMVSESEYTYWDGETNTGYYREGTTLHGHSNDLGDATNLQTGLDYRDVKLAKSHRVYDSVEELVEEVDVDWDTTITCSDCNQTFDSQAAYDEHDCDIAEKVTCDECDDTFSSQEAYQDHLPCSDDDGPLPMSANASTSSPYHVPRALKEMRADIDTAIERARSEYSGHPDEIITAVEGVWIRIEGADGWKGAWFTANKLGDSDEFADHTLVNFDYTAYDESESMVDITYRGDPSAFADHFRFNMEPEDFSTPDGERTAEADFSIEFEGQDDPMLYGETFEALDDLLAVDNAFTVTMETEVEIRARDQGDS</sequence>
<name>M1XKH9_NATM8</name>
<dbReference type="AlphaFoldDB" id="M1XKH9"/>
<evidence type="ECO:0000313" key="2">
    <source>
        <dbReference type="Proteomes" id="UP000011867"/>
    </source>
</evidence>
<dbReference type="KEGG" id="nmo:Nmlp_1737"/>
<dbReference type="STRING" id="268739.Nmlp_1737"/>
<dbReference type="GeneID" id="14650877"/>
<keyword evidence="2" id="KW-1185">Reference proteome</keyword>
<accession>M1XKH9</accession>
<dbReference type="Proteomes" id="UP000011867">
    <property type="component" value="Chromosome"/>
</dbReference>
<dbReference type="InterPro" id="IPR007555">
    <property type="entry name" value="DUF499"/>
</dbReference>
<gene>
    <name evidence="1" type="ordered locus">Nmlp_1737</name>
</gene>
<dbReference type="HOGENOM" id="CLU_279870_0_0_2"/>
<dbReference type="eggNOG" id="arCOG06221">
    <property type="taxonomic scope" value="Archaea"/>
</dbReference>
<dbReference type="OrthoDB" id="25002at2157"/>
<protein>
    <submittedName>
        <fullName evidence="1">DUF499 domain protein</fullName>
    </submittedName>
</protein>